<dbReference type="PANTHER" id="PTHR39156:SF2">
    <property type="entry name" value="DNA PRIMASE (BACTERIAL TYPE) AND SMALL PRIMASE-LIKE PROTEINS"/>
    <property type="match status" value="1"/>
</dbReference>
<dbReference type="InterPro" id="IPR034141">
    <property type="entry name" value="TOPRIM_RNase_M5-like"/>
</dbReference>
<dbReference type="Pfam" id="PF13331">
    <property type="entry name" value="DUF4093"/>
    <property type="match status" value="1"/>
</dbReference>
<gene>
    <name evidence="11 14" type="primary">rnmV</name>
    <name evidence="14" type="ORF">CL176_11365</name>
</gene>
<keyword evidence="8 11" id="KW-0378">Hydrolase</keyword>
<comment type="catalytic activity">
    <reaction evidence="11">
        <text>Endonucleolytic cleavage of RNA, removing 21 and 42 nucleotides, respectively, from the 5'- and 3'-termini of a 5S-rRNA precursor.</text>
        <dbReference type="EC" id="3.1.26.8"/>
    </reaction>
</comment>
<dbReference type="SUPFAM" id="SSF110455">
    <property type="entry name" value="Toprim domain"/>
    <property type="match status" value="1"/>
</dbReference>
<name>A0A347WN89_9LACT</name>
<reference evidence="14 15" key="1">
    <citation type="submission" date="2017-09" db="EMBL/GenBank/DDBJ databases">
        <title>Complete genome sequence of Oxytococcus suis strain ZY16052.</title>
        <authorList>
            <person name="Li F."/>
        </authorList>
    </citation>
    <scope>NUCLEOTIDE SEQUENCE [LARGE SCALE GENOMIC DNA]</scope>
    <source>
        <strain evidence="14 15">ZY16052</strain>
    </source>
</reference>
<dbReference type="Gene3D" id="3.40.1360.10">
    <property type="match status" value="1"/>
</dbReference>
<keyword evidence="2 11" id="KW-0690">Ribosome biogenesis</keyword>
<dbReference type="GO" id="GO:0019843">
    <property type="term" value="F:rRNA binding"/>
    <property type="evidence" value="ECO:0007669"/>
    <property type="project" value="UniProtKB-KW"/>
</dbReference>
<sequence>MIREVPQEVIVVEGKADTQRLQVTFGPEVKTIETNGSEISLATLEEIAQAQRLFGVIVLTDPDFQGERIRRLVQAHVPDVAHAYIKREEGRGRHASDSLGIEHASPEAIRGALANRITPQVQGVAGESFTTADLQALGLVGSASAASRRQYIAEYFHIGPVNGKQLKRKLERYQISYQAVCEALEKGGYHVNKS</sequence>
<evidence type="ECO:0000256" key="9">
    <source>
        <dbReference type="ARBA" id="ARBA00022842"/>
    </source>
</evidence>
<organism evidence="14 15">
    <name type="scientific">Suicoccus acidiformans</name>
    <dbReference type="NCBI Taxonomy" id="2036206"/>
    <lineage>
        <taxon>Bacteria</taxon>
        <taxon>Bacillati</taxon>
        <taxon>Bacillota</taxon>
        <taxon>Bacilli</taxon>
        <taxon>Lactobacillales</taxon>
        <taxon>Aerococcaceae</taxon>
        <taxon>Suicoccus</taxon>
    </lineage>
</organism>
<dbReference type="InterPro" id="IPR004466">
    <property type="entry name" value="RNase_M5"/>
</dbReference>
<evidence type="ECO:0000259" key="13">
    <source>
        <dbReference type="PROSITE" id="PS50880"/>
    </source>
</evidence>
<evidence type="ECO:0000256" key="2">
    <source>
        <dbReference type="ARBA" id="ARBA00022517"/>
    </source>
</evidence>
<evidence type="ECO:0000256" key="10">
    <source>
        <dbReference type="ARBA" id="ARBA00022884"/>
    </source>
</evidence>
<keyword evidence="5" id="KW-0479">Metal-binding</keyword>
<dbReference type="SMART" id="SM00493">
    <property type="entry name" value="TOPRIM"/>
    <property type="match status" value="1"/>
</dbReference>
<comment type="subcellular location">
    <subcellularLocation>
        <location evidence="11">Cytoplasm</location>
    </subcellularLocation>
</comment>
<keyword evidence="9" id="KW-0460">Magnesium</keyword>
<comment type="similarity">
    <text evidence="11">Belongs to the ribonuclease M5 family.</text>
</comment>
<feature type="domain" description="Toprim" evidence="13">
    <location>
        <begin position="7"/>
        <end position="92"/>
    </location>
</feature>
<dbReference type="Proteomes" id="UP000263232">
    <property type="component" value="Chromosome"/>
</dbReference>
<proteinExistence type="inferred from homology"/>
<dbReference type="GO" id="GO:0005737">
    <property type="term" value="C:cytoplasm"/>
    <property type="evidence" value="ECO:0007669"/>
    <property type="project" value="UniProtKB-SubCell"/>
</dbReference>
<keyword evidence="4 11" id="KW-0540">Nuclease</keyword>
<evidence type="ECO:0000256" key="6">
    <source>
        <dbReference type="ARBA" id="ARBA00022730"/>
    </source>
</evidence>
<comment type="function">
    <text evidence="11">Required for correct processing of both the 5' and 3' ends of 5S rRNA precursor. Cleaves both sides of a double-stranded region yielding mature 5S rRNA in one step.</text>
</comment>
<dbReference type="RefSeq" id="WP_118991402.1">
    <property type="nucleotide sequence ID" value="NZ_CP023434.1"/>
</dbReference>
<keyword evidence="7 11" id="KW-0255">Endonuclease</keyword>
<evidence type="ECO:0000256" key="8">
    <source>
        <dbReference type="ARBA" id="ARBA00022801"/>
    </source>
</evidence>
<dbReference type="Pfam" id="PF01751">
    <property type="entry name" value="Toprim"/>
    <property type="match status" value="1"/>
</dbReference>
<dbReference type="AlphaFoldDB" id="A0A347WN89"/>
<evidence type="ECO:0000256" key="5">
    <source>
        <dbReference type="ARBA" id="ARBA00022723"/>
    </source>
</evidence>
<dbReference type="InterPro" id="IPR006171">
    <property type="entry name" value="TOPRIM_dom"/>
</dbReference>
<evidence type="ECO:0000256" key="3">
    <source>
        <dbReference type="ARBA" id="ARBA00022552"/>
    </source>
</evidence>
<evidence type="ECO:0000256" key="11">
    <source>
        <dbReference type="HAMAP-Rule" id="MF_01469"/>
    </source>
</evidence>
<dbReference type="OrthoDB" id="9791329at2"/>
<evidence type="ECO:0000256" key="7">
    <source>
        <dbReference type="ARBA" id="ARBA00022759"/>
    </source>
</evidence>
<evidence type="ECO:0000256" key="12">
    <source>
        <dbReference type="NCBIfam" id="TIGR00334"/>
    </source>
</evidence>
<dbReference type="NCBIfam" id="TIGR00334">
    <property type="entry name" value="5S_RNA_mat_M5"/>
    <property type="match status" value="1"/>
</dbReference>
<dbReference type="InterPro" id="IPR025156">
    <property type="entry name" value="RNase_M5_C"/>
</dbReference>
<keyword evidence="10 11" id="KW-0694">RNA-binding</keyword>
<evidence type="ECO:0000313" key="15">
    <source>
        <dbReference type="Proteomes" id="UP000263232"/>
    </source>
</evidence>
<accession>A0A347WN89</accession>
<evidence type="ECO:0000313" key="14">
    <source>
        <dbReference type="EMBL" id="AXY26546.1"/>
    </source>
</evidence>
<dbReference type="HAMAP" id="MF_01469">
    <property type="entry name" value="RNase_M5"/>
    <property type="match status" value="1"/>
</dbReference>
<keyword evidence="15" id="KW-1185">Reference proteome</keyword>
<dbReference type="CDD" id="cd01027">
    <property type="entry name" value="TOPRIM_RNase_M5_like"/>
    <property type="match status" value="1"/>
</dbReference>
<keyword evidence="3 11" id="KW-0698">rRNA processing</keyword>
<keyword evidence="6 11" id="KW-0699">rRNA-binding</keyword>
<dbReference type="KEGG" id="abae:CL176_11365"/>
<keyword evidence="1 11" id="KW-0963">Cytoplasm</keyword>
<evidence type="ECO:0000256" key="4">
    <source>
        <dbReference type="ARBA" id="ARBA00022722"/>
    </source>
</evidence>
<dbReference type="PROSITE" id="PS50880">
    <property type="entry name" value="TOPRIM"/>
    <property type="match status" value="1"/>
</dbReference>
<dbReference type="EMBL" id="CP023434">
    <property type="protein sequence ID" value="AXY26546.1"/>
    <property type="molecule type" value="Genomic_DNA"/>
</dbReference>
<dbReference type="GO" id="GO:0006364">
    <property type="term" value="P:rRNA processing"/>
    <property type="evidence" value="ECO:0007669"/>
    <property type="project" value="UniProtKB-UniRule"/>
</dbReference>
<dbReference type="GO" id="GO:0046872">
    <property type="term" value="F:metal ion binding"/>
    <property type="evidence" value="ECO:0007669"/>
    <property type="project" value="UniProtKB-KW"/>
</dbReference>
<evidence type="ECO:0000256" key="1">
    <source>
        <dbReference type="ARBA" id="ARBA00022490"/>
    </source>
</evidence>
<dbReference type="GO" id="GO:0043822">
    <property type="term" value="F:ribonuclease M5 activity"/>
    <property type="evidence" value="ECO:0007669"/>
    <property type="project" value="UniProtKB-UniRule"/>
</dbReference>
<dbReference type="PANTHER" id="PTHR39156">
    <property type="entry name" value="RIBONUCLEASE M5"/>
    <property type="match status" value="1"/>
</dbReference>
<dbReference type="EC" id="3.1.26.8" evidence="11 12"/>
<protein>
    <recommendedName>
        <fullName evidence="11 12">Ribonuclease M5</fullName>
        <ecNumber evidence="11 12">3.1.26.8</ecNumber>
    </recommendedName>
    <alternativeName>
        <fullName evidence="11">RNase M5</fullName>
    </alternativeName>
    <alternativeName>
        <fullName evidence="11">Ribosomal RNA terminal maturase M5</fullName>
    </alternativeName>
</protein>